<dbReference type="GO" id="GO:0005524">
    <property type="term" value="F:ATP binding"/>
    <property type="evidence" value="ECO:0007669"/>
    <property type="project" value="UniProtKB-KW"/>
</dbReference>
<evidence type="ECO:0000256" key="2">
    <source>
        <dbReference type="ARBA" id="ARBA00022741"/>
    </source>
</evidence>
<dbReference type="CDD" id="cd10229">
    <property type="entry name" value="ASKHA_NBD_HSP70_HSPA12"/>
    <property type="match status" value="1"/>
</dbReference>
<dbReference type="SUPFAM" id="SSF53067">
    <property type="entry name" value="Actin-like ATPase domain"/>
    <property type="match status" value="2"/>
</dbReference>
<dbReference type="InterPro" id="IPR013126">
    <property type="entry name" value="Hsp_70_fam"/>
</dbReference>
<reference evidence="4" key="1">
    <citation type="journal article" date="2016" name="Fish Shellfish Immunol.">
        <title>Hsp70 gene expansions in the scallop (Patinopecten yessoensis) genome and their expression regulation after exposure to the toxic dinoflagellate Alexandrium catenella.</title>
        <authorList>
            <person name="Cheng J."/>
            <person name="Xun X."/>
            <person name="Kong Y."/>
            <person name="Wang S."/>
            <person name="Yang Z."/>
            <person name="Li Y."/>
            <person name="Kong D."/>
            <person name="Wang S."/>
            <person name="Zhang L."/>
            <person name="Hu X."/>
            <person name="Bao Z."/>
        </authorList>
    </citation>
    <scope>NUCLEOTIDE SEQUENCE</scope>
    <source>
        <strain evidence="4">PYE.2213.10.HSPA12</strain>
    </source>
</reference>
<dbReference type="EMBL" id="NEDP02001107">
    <property type="protein sequence ID" value="OWF54292.1"/>
    <property type="molecule type" value="Genomic_DNA"/>
</dbReference>
<dbReference type="STRING" id="6573.A0A1C9U2V8"/>
<keyword evidence="4" id="KW-0346">Stress response</keyword>
<keyword evidence="2" id="KW-0547">Nucleotide-binding</keyword>
<accession>A0A1C9U2V8</accession>
<evidence type="ECO:0000313" key="6">
    <source>
        <dbReference type="Proteomes" id="UP000242188"/>
    </source>
</evidence>
<organism evidence="4">
    <name type="scientific">Mizuhopecten yessoensis</name>
    <name type="common">Japanese scallop</name>
    <name type="synonym">Patinopecten yessoensis</name>
    <dbReference type="NCBI Taxonomy" id="6573"/>
    <lineage>
        <taxon>Eukaryota</taxon>
        <taxon>Metazoa</taxon>
        <taxon>Spiralia</taxon>
        <taxon>Lophotrochozoa</taxon>
        <taxon>Mollusca</taxon>
        <taxon>Bivalvia</taxon>
        <taxon>Autobranchia</taxon>
        <taxon>Pteriomorphia</taxon>
        <taxon>Pectinida</taxon>
        <taxon>Pectinoidea</taxon>
        <taxon>Pectinidae</taxon>
        <taxon>Mizuhopecten</taxon>
    </lineage>
</organism>
<keyword evidence="6" id="KW-1185">Reference proteome</keyword>
<dbReference type="Proteomes" id="UP000242188">
    <property type="component" value="Unassembled WGS sequence"/>
</dbReference>
<evidence type="ECO:0000313" key="5">
    <source>
        <dbReference type="EMBL" id="OWF54292.1"/>
    </source>
</evidence>
<proteinExistence type="evidence at transcript level"/>
<dbReference type="Gene3D" id="3.30.420.40">
    <property type="match status" value="2"/>
</dbReference>
<name>A0A1C9U2V8_MIZYE</name>
<dbReference type="InterPro" id="IPR043129">
    <property type="entry name" value="ATPase_NBD"/>
</dbReference>
<dbReference type="Pfam" id="PF00012">
    <property type="entry name" value="HSP70"/>
    <property type="match status" value="1"/>
</dbReference>
<keyword evidence="3" id="KW-0067">ATP-binding</keyword>
<dbReference type="EMBL" id="KX085076">
    <property type="protein sequence ID" value="AOR17333.1"/>
    <property type="molecule type" value="mRNA"/>
</dbReference>
<protein>
    <submittedName>
        <fullName evidence="4 5">Heat shock 70 kDa protein</fullName>
    </submittedName>
</protein>
<dbReference type="Gene3D" id="3.90.640.10">
    <property type="entry name" value="Actin, Chain A, domain 4"/>
    <property type="match status" value="1"/>
</dbReference>
<dbReference type="PANTHER" id="PTHR14187">
    <property type="entry name" value="ALPHA KINASE/ELONGATION FACTOR 2 KINASE"/>
    <property type="match status" value="1"/>
</dbReference>
<dbReference type="AlphaFoldDB" id="A0A1C9U2V8"/>
<dbReference type="InterPro" id="IPR029047">
    <property type="entry name" value="HSP70_peptide-bd_sf"/>
</dbReference>
<evidence type="ECO:0000256" key="1">
    <source>
        <dbReference type="ARBA" id="ARBA00007381"/>
    </source>
</evidence>
<dbReference type="OrthoDB" id="6097942at2759"/>
<reference evidence="5 6" key="2">
    <citation type="journal article" date="2017" name="Nat. Ecol. Evol.">
        <title>Scallop genome provides insights into evolution of bilaterian karyotype and development.</title>
        <authorList>
            <person name="Wang S."/>
            <person name="Zhang J."/>
            <person name="Jiao W."/>
            <person name="Li J."/>
            <person name="Xun X."/>
            <person name="Sun Y."/>
            <person name="Guo X."/>
            <person name="Huan P."/>
            <person name="Dong B."/>
            <person name="Zhang L."/>
            <person name="Hu X."/>
            <person name="Sun X."/>
            <person name="Wang J."/>
            <person name="Zhao C."/>
            <person name="Wang Y."/>
            <person name="Wang D."/>
            <person name="Huang X."/>
            <person name="Wang R."/>
            <person name="Lv J."/>
            <person name="Li Y."/>
            <person name="Zhang Z."/>
            <person name="Liu B."/>
            <person name="Lu W."/>
            <person name="Hui Y."/>
            <person name="Liang J."/>
            <person name="Zhou Z."/>
            <person name="Hou R."/>
            <person name="Li X."/>
            <person name="Liu Y."/>
            <person name="Li H."/>
            <person name="Ning X."/>
            <person name="Lin Y."/>
            <person name="Zhao L."/>
            <person name="Xing Q."/>
            <person name="Dou J."/>
            <person name="Li Y."/>
            <person name="Mao J."/>
            <person name="Guo H."/>
            <person name="Dou H."/>
            <person name="Li T."/>
            <person name="Mu C."/>
            <person name="Jiang W."/>
            <person name="Fu Q."/>
            <person name="Fu X."/>
            <person name="Miao Y."/>
            <person name="Liu J."/>
            <person name="Yu Q."/>
            <person name="Li R."/>
            <person name="Liao H."/>
            <person name="Li X."/>
            <person name="Kong Y."/>
            <person name="Jiang Z."/>
            <person name="Chourrout D."/>
            <person name="Li R."/>
            <person name="Bao Z."/>
        </authorList>
    </citation>
    <scope>NUCLEOTIDE SEQUENCE [LARGE SCALE GENOMIC DNA]</scope>
    <source>
        <strain evidence="5 6">PY_sf001</strain>
    </source>
</reference>
<gene>
    <name evidence="5" type="ORF">KP79_PYT19756</name>
</gene>
<dbReference type="PANTHER" id="PTHR14187:SF5">
    <property type="entry name" value="HEAT SHOCK 70 KDA PROTEIN 12A"/>
    <property type="match status" value="1"/>
</dbReference>
<dbReference type="Gene3D" id="2.60.34.10">
    <property type="entry name" value="Substrate Binding Domain Of DNAk, Chain A, domain 1"/>
    <property type="match status" value="1"/>
</dbReference>
<evidence type="ECO:0000256" key="3">
    <source>
        <dbReference type="ARBA" id="ARBA00022840"/>
    </source>
</evidence>
<evidence type="ECO:0000313" key="4">
    <source>
        <dbReference type="EMBL" id="AOR17333.1"/>
    </source>
</evidence>
<comment type="similarity">
    <text evidence="1">Belongs to the heat shock protein 70 family.</text>
</comment>
<sequence>MKEDNEAAELARHRRLLGQSLKLKEAHGNSMAAMDIFSDAIRYLKDHFLTTLNNSVKGTSEDDVHWILTMPAIWSDAAKQFMREAAEQAGILKYQLTLALEPEAAAIYCKEIAVKTSKEQGSSKDLSAFTPGEHFLLLDIGVDITCHEVINDGTLKEKHPPTGGPWGGTVVDEAYFGFLQDLVGQEAWKDFTKNNPADKLELERMFEMKKRNLKKNDDTIIRVGMNFLQSYNNVCKCTLAKTLSEKKTIYSTTVEVKKEKLKIQNSQIMEFFEGPMNAIVEHLERLFARKSLVRVNTILMVGGFSELDQMKEKIESSFPGKDVIRPVEANLAVLKGAVMFGHSPQAICERASPRTYGISTSVPYNDRIHPKKLYFVSDGNDMATDIFQVMVRAGQPVIMGKTKVEHICHPAHGYDTEATVEVYESTAESPAYTCDSSCRRLGELRVQIPDTSRGKARRIVVALHFGFTELKVTATEEGTNHKAEAKFDCLSTKS</sequence>
<dbReference type="GO" id="GO:0140662">
    <property type="term" value="F:ATP-dependent protein folding chaperone"/>
    <property type="evidence" value="ECO:0007669"/>
    <property type="project" value="InterPro"/>
</dbReference>